<evidence type="ECO:0000313" key="3">
    <source>
        <dbReference type="EMBL" id="MTW12357.1"/>
    </source>
</evidence>
<reference evidence="3 4" key="1">
    <citation type="submission" date="2019-11" db="EMBL/GenBank/DDBJ databases">
        <title>Type strains purchased from KCTC, JCM and DSMZ.</title>
        <authorList>
            <person name="Lu H."/>
        </authorList>
    </citation>
    <scope>NUCLEOTIDE SEQUENCE [LARGE SCALE GENOMIC DNA]</scope>
    <source>
        <strain evidence="3 4">JCM 31587</strain>
    </source>
</reference>
<evidence type="ECO:0000313" key="4">
    <source>
        <dbReference type="Proteomes" id="UP000472320"/>
    </source>
</evidence>
<dbReference type="GO" id="GO:0080120">
    <property type="term" value="P:CAAX-box protein maturation"/>
    <property type="evidence" value="ECO:0007669"/>
    <property type="project" value="UniProtKB-ARBA"/>
</dbReference>
<feature type="transmembrane region" description="Helical" evidence="1">
    <location>
        <begin position="29"/>
        <end position="49"/>
    </location>
</feature>
<keyword evidence="1" id="KW-1133">Transmembrane helix</keyword>
<feature type="transmembrane region" description="Helical" evidence="1">
    <location>
        <begin position="192"/>
        <end position="213"/>
    </location>
</feature>
<evidence type="ECO:0000256" key="1">
    <source>
        <dbReference type="SAM" id="Phobius"/>
    </source>
</evidence>
<feature type="transmembrane region" description="Helical" evidence="1">
    <location>
        <begin position="151"/>
        <end position="180"/>
    </location>
</feature>
<dbReference type="GO" id="GO:0008237">
    <property type="term" value="F:metallopeptidase activity"/>
    <property type="evidence" value="ECO:0007669"/>
    <property type="project" value="UniProtKB-KW"/>
</dbReference>
<dbReference type="Pfam" id="PF02517">
    <property type="entry name" value="Rce1-like"/>
    <property type="match status" value="1"/>
</dbReference>
<dbReference type="GO" id="GO:0004175">
    <property type="term" value="F:endopeptidase activity"/>
    <property type="evidence" value="ECO:0007669"/>
    <property type="project" value="UniProtKB-ARBA"/>
</dbReference>
<keyword evidence="4" id="KW-1185">Reference proteome</keyword>
<keyword evidence="1" id="KW-0812">Transmembrane</keyword>
<sequence>MRRVSFPTGAHRQACQVSSMNQLFPGKQLLYYCLFTTFILRIVLLSGGASGMDSWIYILLLVLGIASLFLIERWRRGAGAYLRQFCFLLSAMLVLMAGACFSPVATDFLNQQIVWPAKINLLKVAVLAFSAATMEEILFRKIIIESLSPRIGAVMAVIVSSAAFWVLHFSILPTLFIAALIYCHMARKFSSLFLVVVLHFLYDLTGNVAQAIVGQPPLPSGLTPDQMLRAANFFAETIVFALFYLMLLGQAAVHAWATRRSAR</sequence>
<dbReference type="Proteomes" id="UP000472320">
    <property type="component" value="Unassembled WGS sequence"/>
</dbReference>
<dbReference type="GO" id="GO:0006508">
    <property type="term" value="P:proteolysis"/>
    <property type="evidence" value="ECO:0007669"/>
    <property type="project" value="UniProtKB-KW"/>
</dbReference>
<dbReference type="InterPro" id="IPR003675">
    <property type="entry name" value="Rce1/LyrA-like_dom"/>
</dbReference>
<feature type="transmembrane region" description="Helical" evidence="1">
    <location>
        <begin position="55"/>
        <end position="73"/>
    </location>
</feature>
<keyword evidence="3" id="KW-0645">Protease</keyword>
<keyword evidence="3" id="KW-0482">Metalloprotease</keyword>
<keyword evidence="3" id="KW-0378">Hydrolase</keyword>
<organism evidence="3 4">
    <name type="scientific">Massilia eburnea</name>
    <dbReference type="NCBI Taxonomy" id="1776165"/>
    <lineage>
        <taxon>Bacteria</taxon>
        <taxon>Pseudomonadati</taxon>
        <taxon>Pseudomonadota</taxon>
        <taxon>Betaproteobacteria</taxon>
        <taxon>Burkholderiales</taxon>
        <taxon>Oxalobacteraceae</taxon>
        <taxon>Telluria group</taxon>
        <taxon>Massilia</taxon>
    </lineage>
</organism>
<name>A0A6L6QKA6_9BURK</name>
<evidence type="ECO:0000259" key="2">
    <source>
        <dbReference type="Pfam" id="PF02517"/>
    </source>
</evidence>
<comment type="caution">
    <text evidence="3">The sequence shown here is derived from an EMBL/GenBank/DDBJ whole genome shotgun (WGS) entry which is preliminary data.</text>
</comment>
<feature type="transmembrane region" description="Helical" evidence="1">
    <location>
        <begin position="85"/>
        <end position="105"/>
    </location>
</feature>
<feature type="transmembrane region" description="Helical" evidence="1">
    <location>
        <begin position="233"/>
        <end position="257"/>
    </location>
</feature>
<gene>
    <name evidence="3" type="ORF">GM658_17255</name>
</gene>
<accession>A0A6L6QKA6</accession>
<feature type="domain" description="CAAX prenyl protease 2/Lysostaphin resistance protein A-like" evidence="2">
    <location>
        <begin position="121"/>
        <end position="204"/>
    </location>
</feature>
<proteinExistence type="predicted"/>
<keyword evidence="1" id="KW-0472">Membrane</keyword>
<protein>
    <submittedName>
        <fullName evidence="3">CPBP family intramembrane metalloprotease</fullName>
    </submittedName>
</protein>
<dbReference type="AlphaFoldDB" id="A0A6L6QKA6"/>
<dbReference type="EMBL" id="WNKX01000013">
    <property type="protein sequence ID" value="MTW12357.1"/>
    <property type="molecule type" value="Genomic_DNA"/>
</dbReference>